<reference evidence="4 5" key="1">
    <citation type="submission" date="2017-05" db="EMBL/GenBank/DDBJ databases">
        <authorList>
            <person name="Varghese N."/>
            <person name="Submissions S."/>
        </authorList>
    </citation>
    <scope>NUCLEOTIDE SEQUENCE [LARGE SCALE GENOMIC DNA]</scope>
    <source>
        <strain evidence="4 5">DSM 21342</strain>
    </source>
</reference>
<accession>A0A521DB89</accession>
<sequence>MERSLELIEAIESCRNARVQELLIDQPTLVETRTQNGISILMLAVYHRNIELIKLLLRGRKQLNIHEASALNETGLLDELLDCEPKAVNSFSPDGFTPLGLACFFDCFDTAKLLIENGANINMASQNDFKVAPIHSAVASQNCEVTQLLILHKANVNVKQMNGVTPLHSAAHSGNRKIVDMLLQAGAEKYATMEDGRTPLDMAKEKQFHHLLSDILA</sequence>
<dbReference type="PROSITE" id="PS50297">
    <property type="entry name" value="ANK_REP_REGION"/>
    <property type="match status" value="2"/>
</dbReference>
<keyword evidence="2 3" id="KW-0040">ANK repeat</keyword>
<proteinExistence type="predicted"/>
<name>A0A521DB89_9SPHI</name>
<feature type="repeat" description="ANK" evidence="3">
    <location>
        <begin position="94"/>
        <end position="126"/>
    </location>
</feature>
<gene>
    <name evidence="4" type="ORF">SAMN06265350_10696</name>
</gene>
<dbReference type="SUPFAM" id="SSF48403">
    <property type="entry name" value="Ankyrin repeat"/>
    <property type="match status" value="1"/>
</dbReference>
<dbReference type="Proteomes" id="UP000315971">
    <property type="component" value="Unassembled WGS sequence"/>
</dbReference>
<feature type="repeat" description="ANK" evidence="3">
    <location>
        <begin position="36"/>
        <end position="68"/>
    </location>
</feature>
<dbReference type="PROSITE" id="PS50088">
    <property type="entry name" value="ANK_REPEAT"/>
    <property type="match status" value="3"/>
</dbReference>
<dbReference type="PANTHER" id="PTHR24198">
    <property type="entry name" value="ANKYRIN REPEAT AND PROTEIN KINASE DOMAIN-CONTAINING PROTEIN"/>
    <property type="match status" value="1"/>
</dbReference>
<feature type="repeat" description="ANK" evidence="3">
    <location>
        <begin position="162"/>
        <end position="188"/>
    </location>
</feature>
<dbReference type="GO" id="GO:0005737">
    <property type="term" value="C:cytoplasm"/>
    <property type="evidence" value="ECO:0007669"/>
    <property type="project" value="TreeGrafter"/>
</dbReference>
<dbReference type="AlphaFoldDB" id="A0A521DB89"/>
<evidence type="ECO:0000256" key="1">
    <source>
        <dbReference type="ARBA" id="ARBA00022737"/>
    </source>
</evidence>
<dbReference type="Pfam" id="PF12796">
    <property type="entry name" value="Ank_2"/>
    <property type="match status" value="2"/>
</dbReference>
<evidence type="ECO:0000313" key="5">
    <source>
        <dbReference type="Proteomes" id="UP000315971"/>
    </source>
</evidence>
<dbReference type="SMART" id="SM00248">
    <property type="entry name" value="ANK"/>
    <property type="match status" value="4"/>
</dbReference>
<dbReference type="PANTHER" id="PTHR24198:SF165">
    <property type="entry name" value="ANKYRIN REPEAT-CONTAINING PROTEIN-RELATED"/>
    <property type="match status" value="1"/>
</dbReference>
<dbReference type="Gene3D" id="1.25.40.20">
    <property type="entry name" value="Ankyrin repeat-containing domain"/>
    <property type="match status" value="2"/>
</dbReference>
<organism evidence="4 5">
    <name type="scientific">Solitalea koreensis</name>
    <dbReference type="NCBI Taxonomy" id="543615"/>
    <lineage>
        <taxon>Bacteria</taxon>
        <taxon>Pseudomonadati</taxon>
        <taxon>Bacteroidota</taxon>
        <taxon>Sphingobacteriia</taxon>
        <taxon>Sphingobacteriales</taxon>
        <taxon>Sphingobacteriaceae</taxon>
        <taxon>Solitalea</taxon>
    </lineage>
</organism>
<keyword evidence="1" id="KW-0677">Repeat</keyword>
<dbReference type="InterPro" id="IPR036770">
    <property type="entry name" value="Ankyrin_rpt-contain_sf"/>
</dbReference>
<dbReference type="OrthoDB" id="5657095at2"/>
<dbReference type="InterPro" id="IPR002110">
    <property type="entry name" value="Ankyrin_rpt"/>
</dbReference>
<evidence type="ECO:0000313" key="4">
    <source>
        <dbReference type="EMBL" id="SMO68341.1"/>
    </source>
</evidence>
<evidence type="ECO:0000256" key="2">
    <source>
        <dbReference type="ARBA" id="ARBA00023043"/>
    </source>
</evidence>
<dbReference type="EMBL" id="FXSZ01000006">
    <property type="protein sequence ID" value="SMO68341.1"/>
    <property type="molecule type" value="Genomic_DNA"/>
</dbReference>
<keyword evidence="5" id="KW-1185">Reference proteome</keyword>
<dbReference type="RefSeq" id="WP_142604051.1">
    <property type="nucleotide sequence ID" value="NZ_FXSZ01000006.1"/>
</dbReference>
<evidence type="ECO:0000256" key="3">
    <source>
        <dbReference type="PROSITE-ProRule" id="PRU00023"/>
    </source>
</evidence>
<protein>
    <submittedName>
        <fullName evidence="4">Ankyrin repeat</fullName>
    </submittedName>
</protein>